<dbReference type="STRING" id="296587.C1EB72"/>
<proteinExistence type="inferred from homology"/>
<evidence type="ECO:0000256" key="4">
    <source>
        <dbReference type="SAM" id="MobiDB-lite"/>
    </source>
</evidence>
<feature type="compositionally biased region" description="Low complexity" evidence="4">
    <location>
        <begin position="218"/>
        <end position="239"/>
    </location>
</feature>
<dbReference type="Gene3D" id="1.25.40.90">
    <property type="match status" value="1"/>
</dbReference>
<feature type="region of interest" description="Disordered" evidence="4">
    <location>
        <begin position="158"/>
        <end position="254"/>
    </location>
</feature>
<dbReference type="GO" id="GO:0005543">
    <property type="term" value="F:phospholipid binding"/>
    <property type="evidence" value="ECO:0007669"/>
    <property type="project" value="TreeGrafter"/>
</dbReference>
<comment type="similarity">
    <text evidence="2">Belongs to the epsin family.</text>
</comment>
<evidence type="ECO:0000259" key="5">
    <source>
        <dbReference type="PROSITE" id="PS50942"/>
    </source>
</evidence>
<dbReference type="GO" id="GO:0005768">
    <property type="term" value="C:endosome"/>
    <property type="evidence" value="ECO:0007669"/>
    <property type="project" value="TreeGrafter"/>
</dbReference>
<dbReference type="InterPro" id="IPR013809">
    <property type="entry name" value="ENTH"/>
</dbReference>
<feature type="compositionally biased region" description="Pro residues" evidence="4">
    <location>
        <begin position="278"/>
        <end position="287"/>
    </location>
</feature>
<dbReference type="InterPro" id="IPR008942">
    <property type="entry name" value="ENTH_VHS"/>
</dbReference>
<dbReference type="SMART" id="SM00273">
    <property type="entry name" value="ENTH"/>
    <property type="match status" value="1"/>
</dbReference>
<dbReference type="GO" id="GO:0005886">
    <property type="term" value="C:plasma membrane"/>
    <property type="evidence" value="ECO:0007669"/>
    <property type="project" value="TreeGrafter"/>
</dbReference>
<dbReference type="SUPFAM" id="SSF48464">
    <property type="entry name" value="ENTH/VHS domain"/>
    <property type="match status" value="1"/>
</dbReference>
<sequence length="565" mass="57980">MDSILKYAQKAQKAYNHYGKSEVEVKVLEATGKENWGVHGQAMKDIARHTRNRSDCGEIMRTLWQRLEHRGDEWRHVYKALTLMEFLVAHGDESVTRQLQQNIYEIERLENFQYKEPSGRDQGINVRQKTQTLVKLLKDPAAIAAARDKAIANQNKYGGISSDQVRSGAVPRSPAPPSPSRDWGRDSSRDEERRGGGHVDAFSSSARSAPPSGRPHHAAAPAAAPSHHAHSSSQPNFANFDEDDDFEDTNAATAGPKSFVPRIVMSAKPGSNASVPSSPAPLAPPPGSAGHSRRNTASGTSGDIFADFATSTTVAKPAADLFGAAPVSADPFAAPPAAASKAATGTDDLFGDFAAPAASAAPAKPSVDPLDLYNAAPAHPGIGAGARMGVGAGGGMSPGPAMMTGGMGQMGGMGGMNQMGAMGMGQMGGAGMNPQMGGAGPGMGMGMNQMGGMQMGGMGGMNQMGGMAQMGGMGGMGQMGGMGSPAPAFPKRTPAPPADPFNTSSFGSQPSPPPKPGHGHKKNSSSGDVLSDLTSGMMGMGVGKKQGTGTPMKAGGKGGASLLDF</sequence>
<dbReference type="CDD" id="cd03571">
    <property type="entry name" value="ENTH"/>
    <property type="match status" value="1"/>
</dbReference>
<dbReference type="RefSeq" id="XP_002503722.1">
    <property type="nucleotide sequence ID" value="XM_002503676.1"/>
</dbReference>
<feature type="region of interest" description="Disordered" evidence="4">
    <location>
        <begin position="478"/>
        <end position="565"/>
    </location>
</feature>
<reference evidence="6 7" key="1">
    <citation type="journal article" date="2009" name="Science">
        <title>Green evolution and dynamic adaptations revealed by genomes of the marine picoeukaryotes Micromonas.</title>
        <authorList>
            <person name="Worden A.Z."/>
            <person name="Lee J.H."/>
            <person name="Mock T."/>
            <person name="Rouze P."/>
            <person name="Simmons M.P."/>
            <person name="Aerts A.L."/>
            <person name="Allen A.E."/>
            <person name="Cuvelier M.L."/>
            <person name="Derelle E."/>
            <person name="Everett M.V."/>
            <person name="Foulon E."/>
            <person name="Grimwood J."/>
            <person name="Gundlach H."/>
            <person name="Henrissat B."/>
            <person name="Napoli C."/>
            <person name="McDonald S.M."/>
            <person name="Parker M.S."/>
            <person name="Rombauts S."/>
            <person name="Salamov A."/>
            <person name="Von Dassow P."/>
            <person name="Badger J.H."/>
            <person name="Coutinho P.M."/>
            <person name="Demir E."/>
            <person name="Dubchak I."/>
            <person name="Gentemann C."/>
            <person name="Eikrem W."/>
            <person name="Gready J.E."/>
            <person name="John U."/>
            <person name="Lanier W."/>
            <person name="Lindquist E.A."/>
            <person name="Lucas S."/>
            <person name="Mayer K.F."/>
            <person name="Moreau H."/>
            <person name="Not F."/>
            <person name="Otillar R."/>
            <person name="Panaud O."/>
            <person name="Pangilinan J."/>
            <person name="Paulsen I."/>
            <person name="Piegu B."/>
            <person name="Poliakov A."/>
            <person name="Robbens S."/>
            <person name="Schmutz J."/>
            <person name="Toulza E."/>
            <person name="Wyss T."/>
            <person name="Zelensky A."/>
            <person name="Zhou K."/>
            <person name="Armbrust E.V."/>
            <person name="Bhattacharya D."/>
            <person name="Goodenough U.W."/>
            <person name="Van de Peer Y."/>
            <person name="Grigoriev I.V."/>
        </authorList>
    </citation>
    <scope>NUCLEOTIDE SEQUENCE [LARGE SCALE GENOMIC DNA]</scope>
    <source>
        <strain evidence="7">RCC299 / NOUM17</strain>
    </source>
</reference>
<dbReference type="KEGG" id="mis:MICPUN_101642"/>
<dbReference type="Proteomes" id="UP000002009">
    <property type="component" value="Chromosome 7"/>
</dbReference>
<evidence type="ECO:0000313" key="7">
    <source>
        <dbReference type="Proteomes" id="UP000002009"/>
    </source>
</evidence>
<organism evidence="6 7">
    <name type="scientific">Micromonas commoda (strain RCC299 / NOUM17 / CCMP2709)</name>
    <name type="common">Picoplanktonic green alga</name>
    <dbReference type="NCBI Taxonomy" id="296587"/>
    <lineage>
        <taxon>Eukaryota</taxon>
        <taxon>Viridiplantae</taxon>
        <taxon>Chlorophyta</taxon>
        <taxon>Mamiellophyceae</taxon>
        <taxon>Mamiellales</taxon>
        <taxon>Mamiellaceae</taxon>
        <taxon>Micromonas</taxon>
    </lineage>
</organism>
<evidence type="ECO:0000313" key="6">
    <source>
        <dbReference type="EMBL" id="ACO64980.1"/>
    </source>
</evidence>
<dbReference type="PROSITE" id="PS50942">
    <property type="entry name" value="ENTH"/>
    <property type="match status" value="1"/>
</dbReference>
<dbReference type="GO" id="GO:0030276">
    <property type="term" value="F:clathrin binding"/>
    <property type="evidence" value="ECO:0007669"/>
    <property type="project" value="TreeGrafter"/>
</dbReference>
<dbReference type="EMBL" id="CP001328">
    <property type="protein sequence ID" value="ACO64980.1"/>
    <property type="molecule type" value="Genomic_DNA"/>
</dbReference>
<feature type="region of interest" description="Disordered" evidence="4">
    <location>
        <begin position="268"/>
        <end position="301"/>
    </location>
</feature>
<evidence type="ECO:0000256" key="3">
    <source>
        <dbReference type="ARBA" id="ARBA00023329"/>
    </source>
</evidence>
<feature type="compositionally biased region" description="Basic and acidic residues" evidence="4">
    <location>
        <begin position="182"/>
        <end position="197"/>
    </location>
</feature>
<dbReference type="OrthoDB" id="4033880at2759"/>
<protein>
    <recommendedName>
        <fullName evidence="5">ENTH domain-containing protein</fullName>
    </recommendedName>
</protein>
<dbReference type="AlphaFoldDB" id="C1EB72"/>
<feature type="domain" description="ENTH" evidence="5">
    <location>
        <begin position="15"/>
        <end position="147"/>
    </location>
</feature>
<dbReference type="FunFam" id="1.25.40.90:FF:000006">
    <property type="entry name" value="Clathrin interactor 1"/>
    <property type="match status" value="1"/>
</dbReference>
<comment type="subcellular location">
    <subcellularLocation>
        <location evidence="1">Cytoplasmic vesicle</location>
        <location evidence="1">Clathrin-coated vesicle</location>
    </subcellularLocation>
</comment>
<evidence type="ECO:0000256" key="1">
    <source>
        <dbReference type="ARBA" id="ARBA00004132"/>
    </source>
</evidence>
<dbReference type="GO" id="GO:0006897">
    <property type="term" value="P:endocytosis"/>
    <property type="evidence" value="ECO:0007669"/>
    <property type="project" value="TreeGrafter"/>
</dbReference>
<dbReference type="PANTHER" id="PTHR12276">
    <property type="entry name" value="EPSIN/ENT-RELATED"/>
    <property type="match status" value="1"/>
</dbReference>
<keyword evidence="3" id="KW-0968">Cytoplasmic vesicle</keyword>
<name>C1EB72_MICCC</name>
<dbReference type="InParanoid" id="C1EB72"/>
<gene>
    <name evidence="6" type="ORF">MICPUN_101642</name>
</gene>
<dbReference type="GeneID" id="8245365"/>
<feature type="compositionally biased region" description="Polar residues" evidence="4">
    <location>
        <begin position="525"/>
        <end position="534"/>
    </location>
</feature>
<dbReference type="Pfam" id="PF01417">
    <property type="entry name" value="ENTH"/>
    <property type="match status" value="1"/>
</dbReference>
<accession>C1EB72</accession>
<dbReference type="GO" id="GO:0030125">
    <property type="term" value="C:clathrin vesicle coat"/>
    <property type="evidence" value="ECO:0007669"/>
    <property type="project" value="TreeGrafter"/>
</dbReference>
<dbReference type="eggNOG" id="KOG2056">
    <property type="taxonomic scope" value="Eukaryota"/>
</dbReference>
<keyword evidence="7" id="KW-1185">Reference proteome</keyword>
<dbReference type="PANTHER" id="PTHR12276:SF45">
    <property type="entry name" value="CLATHRIN INTERACTOR 1"/>
    <property type="match status" value="1"/>
</dbReference>
<evidence type="ECO:0000256" key="2">
    <source>
        <dbReference type="ARBA" id="ARBA00010130"/>
    </source>
</evidence>